<keyword evidence="4" id="KW-1185">Reference proteome</keyword>
<protein>
    <recommendedName>
        <fullName evidence="2">STAT transcription factor protein interaction domain-containing protein</fullName>
    </recommendedName>
</protein>
<comment type="caution">
    <text evidence="3">The sequence shown here is derived from an EMBL/GenBank/DDBJ whole genome shotgun (WGS) entry which is preliminary data.</text>
</comment>
<proteinExistence type="predicted"/>
<sequence>LENKPVPPSRMSQWKQIQQLEMRLLEQVDYLYDDNFPMDIRQVLAGWIESQDWDSAVNEESMASVMFTNLQTQLEKVRLQEQNFLQRHNMKIIQQQLQVKSTNNERLTEAETRISHLKDTSELLQAADGERSKRVDAVWELLSRSRTTVRRRMSKLLC</sequence>
<evidence type="ECO:0000259" key="2">
    <source>
        <dbReference type="SMART" id="SM00964"/>
    </source>
</evidence>
<name>A0ABV0S4T4_9TELE</name>
<keyword evidence="1" id="KW-0727">SH2 domain</keyword>
<dbReference type="InterPro" id="IPR013799">
    <property type="entry name" value="STAT_TF_prot_interaction"/>
</dbReference>
<dbReference type="Gene3D" id="1.10.532.10">
    <property type="entry name" value="STAT transcription factor, N-terminal domain"/>
    <property type="match status" value="1"/>
</dbReference>
<accession>A0ABV0S4T4</accession>
<dbReference type="InterPro" id="IPR036535">
    <property type="entry name" value="STAT_N_sf"/>
</dbReference>
<evidence type="ECO:0000256" key="1">
    <source>
        <dbReference type="ARBA" id="ARBA00022999"/>
    </source>
</evidence>
<reference evidence="3 4" key="1">
    <citation type="submission" date="2021-06" db="EMBL/GenBank/DDBJ databases">
        <authorList>
            <person name="Palmer J.M."/>
        </authorList>
    </citation>
    <scope>NUCLEOTIDE SEQUENCE [LARGE SCALE GENOMIC DNA]</scope>
    <source>
        <strain evidence="3 4">XC_2019</strain>
        <tissue evidence="3">Muscle</tissue>
    </source>
</reference>
<evidence type="ECO:0000313" key="4">
    <source>
        <dbReference type="Proteomes" id="UP001434883"/>
    </source>
</evidence>
<feature type="non-terminal residue" evidence="3">
    <location>
        <position position="1"/>
    </location>
</feature>
<dbReference type="InterPro" id="IPR001217">
    <property type="entry name" value="STAT"/>
</dbReference>
<dbReference type="Proteomes" id="UP001434883">
    <property type="component" value="Unassembled WGS sequence"/>
</dbReference>
<dbReference type="PANTHER" id="PTHR11801">
    <property type="entry name" value="SIGNAL TRANSDUCER AND ACTIVATOR OF TRANSCRIPTION"/>
    <property type="match status" value="1"/>
</dbReference>
<feature type="domain" description="STAT transcription factor protein interaction" evidence="2">
    <location>
        <begin position="12"/>
        <end position="130"/>
    </location>
</feature>
<dbReference type="SMART" id="SM00964">
    <property type="entry name" value="STAT_int"/>
    <property type="match status" value="1"/>
</dbReference>
<evidence type="ECO:0000313" key="3">
    <source>
        <dbReference type="EMBL" id="MEQ2215225.1"/>
    </source>
</evidence>
<organism evidence="3 4">
    <name type="scientific">Xenoophorus captivus</name>
    <dbReference type="NCBI Taxonomy" id="1517983"/>
    <lineage>
        <taxon>Eukaryota</taxon>
        <taxon>Metazoa</taxon>
        <taxon>Chordata</taxon>
        <taxon>Craniata</taxon>
        <taxon>Vertebrata</taxon>
        <taxon>Euteleostomi</taxon>
        <taxon>Actinopterygii</taxon>
        <taxon>Neopterygii</taxon>
        <taxon>Teleostei</taxon>
        <taxon>Neoteleostei</taxon>
        <taxon>Acanthomorphata</taxon>
        <taxon>Ovalentaria</taxon>
        <taxon>Atherinomorphae</taxon>
        <taxon>Cyprinodontiformes</taxon>
        <taxon>Goodeidae</taxon>
        <taxon>Xenoophorus</taxon>
    </lineage>
</organism>
<dbReference type="SUPFAM" id="SSF48092">
    <property type="entry name" value="Transcription factor STAT-4 N-domain"/>
    <property type="match status" value="1"/>
</dbReference>
<dbReference type="EMBL" id="JAHRIN010068058">
    <property type="protein sequence ID" value="MEQ2215225.1"/>
    <property type="molecule type" value="Genomic_DNA"/>
</dbReference>
<gene>
    <name evidence="3" type="ORF">XENOCAPTIV_029291</name>
</gene>
<dbReference type="Pfam" id="PF02865">
    <property type="entry name" value="STAT_int"/>
    <property type="match status" value="1"/>
</dbReference>